<accession>A0A288W2K5</accession>
<evidence type="ECO:0008006" key="2">
    <source>
        <dbReference type="Google" id="ProtNLM"/>
    </source>
</evidence>
<gene>
    <name evidence="1" type="ORF">PMPNAOBH_00007</name>
</gene>
<proteinExistence type="predicted"/>
<organism evidence="1">
    <name type="scientific">Escherichia coli</name>
    <dbReference type="NCBI Taxonomy" id="562"/>
    <lineage>
        <taxon>Bacteria</taxon>
        <taxon>Pseudomonadati</taxon>
        <taxon>Pseudomonadota</taxon>
        <taxon>Gammaproteobacteria</taxon>
        <taxon>Enterobacterales</taxon>
        <taxon>Enterobacteriaceae</taxon>
        <taxon>Escherichia</taxon>
    </lineage>
</organism>
<dbReference type="AlphaFoldDB" id="A0A288W2K5"/>
<evidence type="ECO:0000313" key="1">
    <source>
        <dbReference type="EMBL" id="ARO45648.1"/>
    </source>
</evidence>
<geneLocation type="plasmid" evidence="1">
    <name>pCREC-A6-NDM</name>
</geneLocation>
<name>A0A288W2K5_ECOLX</name>
<sequence length="49" mass="5492">MPRHYEIDSAWRASIKREPNGRQTVTTEAFVSQLALINFTGVSPSKSVD</sequence>
<reference evidence="1" key="1">
    <citation type="submission" date="2016-10" db="EMBL/GenBank/DDBJ databases">
        <title>Molecular epidemiology of clinical carbapenem-resistent Enterobacteriaceae (CRE) strains in China.</title>
        <authorList>
            <person name="Zhang R."/>
            <person name="Liu L."/>
            <person name="Li R."/>
            <person name="Dong N."/>
            <person name="Zhou H."/>
            <person name="Chan E.W."/>
            <person name="Li J."/>
            <person name="Fang Y."/>
            <person name="Li Y."/>
            <person name="Liao K."/>
            <person name="Chen S."/>
        </authorList>
    </citation>
    <scope>NUCLEOTIDE SEQUENCE</scope>
    <source>
        <strain evidence="1">CREC-A6</strain>
        <plasmid evidence="1">pCREC-A6-NDM</plasmid>
    </source>
</reference>
<protein>
    <recommendedName>
        <fullName evidence="2">Transposase</fullName>
    </recommendedName>
</protein>
<dbReference type="EMBL" id="KX960109">
    <property type="protein sequence ID" value="ARO45648.1"/>
    <property type="molecule type" value="Genomic_DNA"/>
</dbReference>
<keyword evidence="1" id="KW-0614">Plasmid</keyword>